<proteinExistence type="predicted"/>
<organism evidence="2 3">
    <name type="scientific">Fuscovulum blasticum DSM 2131</name>
    <dbReference type="NCBI Taxonomy" id="1188250"/>
    <lineage>
        <taxon>Bacteria</taxon>
        <taxon>Pseudomonadati</taxon>
        <taxon>Pseudomonadota</taxon>
        <taxon>Alphaproteobacteria</taxon>
        <taxon>Rhodobacterales</taxon>
        <taxon>Paracoccaceae</taxon>
        <taxon>Pseudogemmobacter</taxon>
    </lineage>
</organism>
<feature type="signal peptide" evidence="1">
    <location>
        <begin position="1"/>
        <end position="22"/>
    </location>
</feature>
<dbReference type="RefSeq" id="WP_107672722.1">
    <property type="nucleotide sequence ID" value="NZ_PZKE01000005.1"/>
</dbReference>
<dbReference type="Proteomes" id="UP000241362">
    <property type="component" value="Unassembled WGS sequence"/>
</dbReference>
<keyword evidence="3" id="KW-1185">Reference proteome</keyword>
<accession>A0A2T4JAU6</accession>
<dbReference type="EMBL" id="PZKE01000005">
    <property type="protein sequence ID" value="PTE14947.1"/>
    <property type="molecule type" value="Genomic_DNA"/>
</dbReference>
<feature type="chain" id="PRO_5015762700" description="Porin" evidence="1">
    <location>
        <begin position="23"/>
        <end position="299"/>
    </location>
</feature>
<evidence type="ECO:0000313" key="3">
    <source>
        <dbReference type="Proteomes" id="UP000241362"/>
    </source>
</evidence>
<dbReference type="SUPFAM" id="SSF56935">
    <property type="entry name" value="Porins"/>
    <property type="match status" value="1"/>
</dbReference>
<evidence type="ECO:0000256" key="1">
    <source>
        <dbReference type="SAM" id="SignalP"/>
    </source>
</evidence>
<keyword evidence="1" id="KW-0732">Signal</keyword>
<protein>
    <recommendedName>
        <fullName evidence="4">Porin</fullName>
    </recommendedName>
</protein>
<reference evidence="2 3" key="1">
    <citation type="submission" date="2018-03" db="EMBL/GenBank/DDBJ databases">
        <title>Rhodobacter blasticus.</title>
        <authorList>
            <person name="Meyer T.E."/>
            <person name="Miller S."/>
            <person name="Lodha T."/>
            <person name="Gandham S."/>
            <person name="Chintalapati S."/>
            <person name="Chintalapati V.R."/>
        </authorList>
    </citation>
    <scope>NUCLEOTIDE SEQUENCE [LARGE SCALE GENOMIC DNA]</scope>
    <source>
        <strain evidence="2 3">DSM 2131</strain>
    </source>
</reference>
<name>A0A2T4JAU6_FUSBL</name>
<evidence type="ECO:0008006" key="4">
    <source>
        <dbReference type="Google" id="ProtNLM"/>
    </source>
</evidence>
<evidence type="ECO:0000313" key="2">
    <source>
        <dbReference type="EMBL" id="PTE14947.1"/>
    </source>
</evidence>
<dbReference type="AlphaFoldDB" id="A0A2T4JAU6"/>
<sequence length="299" mass="31499">MMRVSLLALLAVGAIPPSAASAFDLGNGLAVTGSVKLEYDKYESDDTAVLDADLGLSWRSGGLIGFDAALDSTYIGDSDEDLTNIWAALVFSTDMGEFSVGAPRPVVESMAVLPRFGTSRLLDLETSFARGPLSTAAGFEDNGFAPGLAFTGQSGSVSYGLSYHRFEIGGDDLDLIQGVMNYSNGATTLFISGELGDLLSVDPSVVKIGGLYSADVYSFGGELARVDYGSEGITTGRLFGTYDVMPELTVKGDMLLIENSENIYSLGAEYRFGQVGFVEGGASFVDNDQIYDIGVGLKF</sequence>
<gene>
    <name evidence="2" type="ORF">C5F44_06530</name>
</gene>
<comment type="caution">
    <text evidence="2">The sequence shown here is derived from an EMBL/GenBank/DDBJ whole genome shotgun (WGS) entry which is preliminary data.</text>
</comment>